<proteinExistence type="predicted"/>
<feature type="compositionally biased region" description="Acidic residues" evidence="1">
    <location>
        <begin position="222"/>
        <end position="231"/>
    </location>
</feature>
<feature type="compositionally biased region" description="Polar residues" evidence="1">
    <location>
        <begin position="725"/>
        <end position="735"/>
    </location>
</feature>
<feature type="compositionally biased region" description="Basic and acidic residues" evidence="1">
    <location>
        <begin position="36"/>
        <end position="50"/>
    </location>
</feature>
<dbReference type="Proteomes" id="UP000248349">
    <property type="component" value="Unassembled WGS sequence"/>
</dbReference>
<feature type="compositionally biased region" description="Polar residues" evidence="1">
    <location>
        <begin position="162"/>
        <end position="176"/>
    </location>
</feature>
<feature type="compositionally biased region" description="Polar residues" evidence="1">
    <location>
        <begin position="598"/>
        <end position="623"/>
    </location>
</feature>
<feature type="region of interest" description="Disordered" evidence="1">
    <location>
        <begin position="391"/>
        <end position="413"/>
    </location>
</feature>
<feature type="compositionally biased region" description="Basic residues" evidence="1">
    <location>
        <begin position="737"/>
        <end position="748"/>
    </location>
</feature>
<organism evidence="2 3">
    <name type="scientific">Aspergillus saccharolyticus JOP 1030-1</name>
    <dbReference type="NCBI Taxonomy" id="1450539"/>
    <lineage>
        <taxon>Eukaryota</taxon>
        <taxon>Fungi</taxon>
        <taxon>Dikarya</taxon>
        <taxon>Ascomycota</taxon>
        <taxon>Pezizomycotina</taxon>
        <taxon>Eurotiomycetes</taxon>
        <taxon>Eurotiomycetidae</taxon>
        <taxon>Eurotiales</taxon>
        <taxon>Aspergillaceae</taxon>
        <taxon>Aspergillus</taxon>
        <taxon>Aspergillus subgen. Circumdati</taxon>
    </lineage>
</organism>
<dbReference type="GeneID" id="37071456"/>
<evidence type="ECO:0000313" key="2">
    <source>
        <dbReference type="EMBL" id="PYH43517.1"/>
    </source>
</evidence>
<sequence length="795" mass="87234">MASKIFTPRIKRVGFADPLTSSPGQSKPKISPSGDVTHKKSNDDIKESAGYKDMPSSVSELLYALHEKTVDDILSDEASQHSSRFDDYSQIPRTSDTPDYGRSPDRSQGTQQRLQAEFQLSSPDWALGKRIIPHILSDFELADDTTSESGSEMSSELEFESATESRSQPKSTTTLESIMLPPDSPQPNALLTDIESIDLSGSPAPQSPPYSTARDYRRSQDSDDETSDFEFDSDCEEDYHRFPLVSRPLVRDLGFALCATDFMQKGVYPVNRAEKRTFVDYASQKASEISMTEEEFARMMNALRGVYLLQWGEKTGKAPKVPPEAGQNAMTGDGKDQLWVNSGEHSAVKSQTQPAALGFESVESLPHADSVDEQDGDVVLESRLNERKFKAMKHSVSKSSGRLNPVSIGEPEKGCMTLPDESKLGSPDWRTTAAAIDVSLPKTPSCGSGSPRMERKPVGQKGKPSGGGVEEKATKAEAALDHAATSGKKRKQDDDIIIIPKRHPENTASVDKSKRRKKAHRSSGNHNSSNRSSTLPVQLNKNAQPDIKYLEKAAKDITTNTTERSNALQSQQRSDIESFGTERLNRLSIEPIRDIRPDTTQQSEKSTNTFTSLHAKNASNSASIERPTAPQPVQISRYSNSRQYSGNRGAGSKNAVESEKMESIQESGKVKKAGQSRKRRTTRGTADVTELTGPGKGDKTNKATSSQPHTLVKLDIATRPGTGKTGSDCQAQMQHRAQLKIKQAKSRHANPNWSPRTPTKAKARPAEKEPSGFPTPMIRKGEPPALRYGPYTSRR</sequence>
<dbReference type="RefSeq" id="XP_025429499.1">
    <property type="nucleotide sequence ID" value="XM_025570228.1"/>
</dbReference>
<feature type="compositionally biased region" description="Basic residues" evidence="1">
    <location>
        <begin position="670"/>
        <end position="682"/>
    </location>
</feature>
<feature type="compositionally biased region" description="Polar residues" evidence="1">
    <location>
        <begin position="534"/>
        <end position="543"/>
    </location>
</feature>
<reference evidence="2 3" key="1">
    <citation type="submission" date="2016-12" db="EMBL/GenBank/DDBJ databases">
        <title>The genomes of Aspergillus section Nigri reveals drivers in fungal speciation.</title>
        <authorList>
            <consortium name="DOE Joint Genome Institute"/>
            <person name="Vesth T.C."/>
            <person name="Nybo J."/>
            <person name="Theobald S."/>
            <person name="Brandl J."/>
            <person name="Frisvad J.C."/>
            <person name="Nielsen K.F."/>
            <person name="Lyhne E.K."/>
            <person name="Kogle M.E."/>
            <person name="Kuo A."/>
            <person name="Riley R."/>
            <person name="Clum A."/>
            <person name="Nolan M."/>
            <person name="Lipzen A."/>
            <person name="Salamov A."/>
            <person name="Henrissat B."/>
            <person name="Wiebenga A."/>
            <person name="De Vries R.P."/>
            <person name="Grigoriev I.V."/>
            <person name="Mortensen U.H."/>
            <person name="Andersen M.R."/>
            <person name="Baker S.E."/>
        </authorList>
    </citation>
    <scope>NUCLEOTIDE SEQUENCE [LARGE SCALE GENOMIC DNA]</scope>
    <source>
        <strain evidence="2 3">JOP 1030-1</strain>
    </source>
</reference>
<feature type="compositionally biased region" description="Polar residues" evidence="1">
    <location>
        <begin position="557"/>
        <end position="573"/>
    </location>
</feature>
<feature type="compositionally biased region" description="Polar residues" evidence="1">
    <location>
        <begin position="631"/>
        <end position="646"/>
    </location>
</feature>
<dbReference type="EMBL" id="KZ821243">
    <property type="protein sequence ID" value="PYH43517.1"/>
    <property type="molecule type" value="Genomic_DNA"/>
</dbReference>
<gene>
    <name evidence="2" type="ORF">BP01DRAFT_100044</name>
</gene>
<evidence type="ECO:0000256" key="1">
    <source>
        <dbReference type="SAM" id="MobiDB-lite"/>
    </source>
</evidence>
<protein>
    <submittedName>
        <fullName evidence="2">Uncharacterized protein</fullName>
    </submittedName>
</protein>
<feature type="region of interest" description="Disordered" evidence="1">
    <location>
        <begin position="439"/>
        <end position="795"/>
    </location>
</feature>
<accession>A0A318ZAN7</accession>
<keyword evidence="3" id="KW-1185">Reference proteome</keyword>
<feature type="compositionally biased region" description="Basic and acidic residues" evidence="1">
    <location>
        <begin position="469"/>
        <end position="480"/>
    </location>
</feature>
<dbReference type="OrthoDB" id="10265068at2759"/>
<feature type="region of interest" description="Disordered" evidence="1">
    <location>
        <begin position="74"/>
        <end position="114"/>
    </location>
</feature>
<name>A0A318ZAN7_9EURO</name>
<dbReference type="AlphaFoldDB" id="A0A318ZAN7"/>
<feature type="region of interest" description="Disordered" evidence="1">
    <location>
        <begin position="1"/>
        <end position="54"/>
    </location>
</feature>
<feature type="region of interest" description="Disordered" evidence="1">
    <location>
        <begin position="318"/>
        <end position="338"/>
    </location>
</feature>
<feature type="compositionally biased region" description="Basic residues" evidence="1">
    <location>
        <begin position="513"/>
        <end position="523"/>
    </location>
</feature>
<feature type="region of interest" description="Disordered" evidence="1">
    <location>
        <begin position="143"/>
        <end position="231"/>
    </location>
</feature>
<feature type="compositionally biased region" description="Low complexity" evidence="1">
    <location>
        <begin position="524"/>
        <end position="533"/>
    </location>
</feature>
<evidence type="ECO:0000313" key="3">
    <source>
        <dbReference type="Proteomes" id="UP000248349"/>
    </source>
</evidence>